<dbReference type="PANTHER" id="PTHR23290:SF0">
    <property type="entry name" value="RRNA N6-ADENOSINE-METHYLTRANSFERASE METTL5"/>
    <property type="match status" value="1"/>
</dbReference>
<keyword evidence="1" id="KW-0808">Transferase</keyword>
<dbReference type="GO" id="GO:0008168">
    <property type="term" value="F:methyltransferase activity"/>
    <property type="evidence" value="ECO:0007669"/>
    <property type="project" value="UniProtKB-KW"/>
</dbReference>
<dbReference type="OrthoDB" id="31271at2157"/>
<dbReference type="EMBL" id="CP040846">
    <property type="protein sequence ID" value="QDA30881.1"/>
    <property type="molecule type" value="Genomic_DNA"/>
</dbReference>
<dbReference type="PROSITE" id="PS00092">
    <property type="entry name" value="N6_MTASE"/>
    <property type="match status" value="1"/>
</dbReference>
<dbReference type="GO" id="GO:0003676">
    <property type="term" value="F:nucleic acid binding"/>
    <property type="evidence" value="ECO:0007669"/>
    <property type="project" value="InterPro"/>
</dbReference>
<organism evidence="1 2">
    <name type="scientific">Thermococcus indicus</name>
    <dbReference type="NCBI Taxonomy" id="2586643"/>
    <lineage>
        <taxon>Archaea</taxon>
        <taxon>Methanobacteriati</taxon>
        <taxon>Methanobacteriota</taxon>
        <taxon>Thermococci</taxon>
        <taxon>Thermococcales</taxon>
        <taxon>Thermococcaceae</taxon>
        <taxon>Thermococcus</taxon>
    </lineage>
</organism>
<evidence type="ECO:0000313" key="2">
    <source>
        <dbReference type="Proteomes" id="UP000306007"/>
    </source>
</evidence>
<dbReference type="InterPro" id="IPR002052">
    <property type="entry name" value="DNA_methylase_N6_adenine_CS"/>
</dbReference>
<reference evidence="1 2" key="1">
    <citation type="submission" date="2019-06" db="EMBL/GenBank/DDBJ databases">
        <title>Thermococcus indicus sp. nov., a Fe(III)-reducing hyperthermophilic archaeon isolated from the Onnuri vent field of the Central Indian Ocean ridge.</title>
        <authorList>
            <person name="Lim J.K."/>
            <person name="Kim Y.J."/>
            <person name="Kwon K.K."/>
        </authorList>
    </citation>
    <scope>NUCLEOTIDE SEQUENCE [LARGE SCALE GENOMIC DNA]</scope>
    <source>
        <strain evidence="1 2">IOH1</strain>
    </source>
</reference>
<gene>
    <name evidence="1" type="ORF">FH039_03645</name>
</gene>
<dbReference type="Pfam" id="PF06325">
    <property type="entry name" value="PrmA"/>
    <property type="match status" value="1"/>
</dbReference>
<dbReference type="GeneID" id="40474247"/>
<keyword evidence="1" id="KW-0489">Methyltransferase</keyword>
<proteinExistence type="predicted"/>
<dbReference type="AlphaFoldDB" id="A0A4Y5SLC3"/>
<dbReference type="KEGG" id="tic:FH039_03645"/>
<sequence length="203" mass="22813">MRKKHLAIALSRLEGFRNPKPELEQYRTPGNVAAELLWLAHSLGDIEGRVVGDLGAGTGVLSIGACLLGAAGVYAVEVDETALEIARENARSLGMEECIEFIHSEVSRFERKVDTVVMNPPFGSQNPHADRPFLLKAFEVSDVVYSIHLAKPEVRRFIEAFVGDAGFEITHRITLPFEIPAQFFFHRKRLERVLVDIYRLERT</sequence>
<dbReference type="InterPro" id="IPR051720">
    <property type="entry name" value="rRNA_MeTrfase/Polyamine_Synth"/>
</dbReference>
<accession>A0A4Y5SLC3</accession>
<dbReference type="PANTHER" id="PTHR23290">
    <property type="entry name" value="RRNA N6-ADENOSINE-METHYLTRANSFERASE METTL5"/>
    <property type="match status" value="1"/>
</dbReference>
<dbReference type="SUPFAM" id="SSF53335">
    <property type="entry name" value="S-adenosyl-L-methionine-dependent methyltransferases"/>
    <property type="match status" value="1"/>
</dbReference>
<keyword evidence="2" id="KW-1185">Reference proteome</keyword>
<name>A0A4Y5SLC3_9EURY</name>
<dbReference type="RefSeq" id="WP_139680246.1">
    <property type="nucleotide sequence ID" value="NZ_CP040846.1"/>
</dbReference>
<dbReference type="Proteomes" id="UP000306007">
    <property type="component" value="Chromosome"/>
</dbReference>
<dbReference type="InterPro" id="IPR029063">
    <property type="entry name" value="SAM-dependent_MTases_sf"/>
</dbReference>
<dbReference type="Gene3D" id="3.40.50.150">
    <property type="entry name" value="Vaccinia Virus protein VP39"/>
    <property type="match status" value="1"/>
</dbReference>
<dbReference type="CDD" id="cd02440">
    <property type="entry name" value="AdoMet_MTases"/>
    <property type="match status" value="1"/>
</dbReference>
<dbReference type="GO" id="GO:0032259">
    <property type="term" value="P:methylation"/>
    <property type="evidence" value="ECO:0007669"/>
    <property type="project" value="UniProtKB-KW"/>
</dbReference>
<evidence type="ECO:0000313" key="1">
    <source>
        <dbReference type="EMBL" id="QDA30881.1"/>
    </source>
</evidence>
<protein>
    <submittedName>
        <fullName evidence="1">Methyltransferase</fullName>
    </submittedName>
</protein>